<dbReference type="GO" id="GO:0003677">
    <property type="term" value="F:DNA binding"/>
    <property type="evidence" value="ECO:0007669"/>
    <property type="project" value="UniProtKB-KW"/>
</dbReference>
<feature type="transmembrane region" description="Helical" evidence="6">
    <location>
        <begin position="177"/>
        <end position="196"/>
    </location>
</feature>
<name>A0A833GX74_9LEPT</name>
<dbReference type="Pfam" id="PF04542">
    <property type="entry name" value="Sigma70_r2"/>
    <property type="match status" value="1"/>
</dbReference>
<keyword evidence="2" id="KW-0805">Transcription regulation</keyword>
<evidence type="ECO:0000256" key="5">
    <source>
        <dbReference type="ARBA" id="ARBA00023163"/>
    </source>
</evidence>
<dbReference type="Gene3D" id="1.10.1740.10">
    <property type="match status" value="1"/>
</dbReference>
<keyword evidence="5" id="KW-0804">Transcription</keyword>
<evidence type="ECO:0000313" key="9">
    <source>
        <dbReference type="EMBL" id="KAB2928946.1"/>
    </source>
</evidence>
<dbReference type="GO" id="GO:0006352">
    <property type="term" value="P:DNA-templated transcription initiation"/>
    <property type="evidence" value="ECO:0007669"/>
    <property type="project" value="InterPro"/>
</dbReference>
<dbReference type="InterPro" id="IPR013325">
    <property type="entry name" value="RNA_pol_sigma_r2"/>
</dbReference>
<feature type="domain" description="RNA polymerase sigma factor 70 region 4 type 2" evidence="8">
    <location>
        <begin position="123"/>
        <end position="173"/>
    </location>
</feature>
<dbReference type="PANTHER" id="PTHR43133:SF8">
    <property type="entry name" value="RNA POLYMERASE SIGMA FACTOR HI_1459-RELATED"/>
    <property type="match status" value="1"/>
</dbReference>
<gene>
    <name evidence="9" type="ORF">F9K24_21385</name>
</gene>
<keyword evidence="6" id="KW-0812">Transmembrane</keyword>
<keyword evidence="6" id="KW-0472">Membrane</keyword>
<keyword evidence="3" id="KW-0731">Sigma factor</keyword>
<feature type="domain" description="RNA polymerase sigma-70 region 2" evidence="7">
    <location>
        <begin position="26"/>
        <end position="97"/>
    </location>
</feature>
<dbReference type="Proteomes" id="UP000460298">
    <property type="component" value="Unassembled WGS sequence"/>
</dbReference>
<accession>A0A833GX74</accession>
<dbReference type="InterPro" id="IPR013249">
    <property type="entry name" value="RNA_pol_sigma70_r4_t2"/>
</dbReference>
<dbReference type="NCBIfam" id="TIGR02937">
    <property type="entry name" value="sigma70-ECF"/>
    <property type="match status" value="1"/>
</dbReference>
<evidence type="ECO:0000259" key="7">
    <source>
        <dbReference type="Pfam" id="PF04542"/>
    </source>
</evidence>
<evidence type="ECO:0000256" key="1">
    <source>
        <dbReference type="ARBA" id="ARBA00010641"/>
    </source>
</evidence>
<dbReference type="InterPro" id="IPR014284">
    <property type="entry name" value="RNA_pol_sigma-70_dom"/>
</dbReference>
<evidence type="ECO:0000256" key="3">
    <source>
        <dbReference type="ARBA" id="ARBA00023082"/>
    </source>
</evidence>
<dbReference type="InterPro" id="IPR039425">
    <property type="entry name" value="RNA_pol_sigma-70-like"/>
</dbReference>
<dbReference type="Pfam" id="PF08281">
    <property type="entry name" value="Sigma70_r4_2"/>
    <property type="match status" value="1"/>
</dbReference>
<keyword evidence="6" id="KW-1133">Transmembrane helix</keyword>
<dbReference type="InterPro" id="IPR007627">
    <property type="entry name" value="RNA_pol_sigma70_r2"/>
</dbReference>
<evidence type="ECO:0000256" key="2">
    <source>
        <dbReference type="ARBA" id="ARBA00023015"/>
    </source>
</evidence>
<proteinExistence type="inferred from homology"/>
<evidence type="ECO:0000256" key="6">
    <source>
        <dbReference type="SAM" id="Phobius"/>
    </source>
</evidence>
<evidence type="ECO:0000256" key="4">
    <source>
        <dbReference type="ARBA" id="ARBA00023125"/>
    </source>
</evidence>
<dbReference type="SUPFAM" id="SSF88659">
    <property type="entry name" value="Sigma3 and sigma4 domains of RNA polymerase sigma factors"/>
    <property type="match status" value="1"/>
</dbReference>
<dbReference type="Gene3D" id="1.10.10.10">
    <property type="entry name" value="Winged helix-like DNA-binding domain superfamily/Winged helix DNA-binding domain"/>
    <property type="match status" value="1"/>
</dbReference>
<dbReference type="InterPro" id="IPR036388">
    <property type="entry name" value="WH-like_DNA-bd_sf"/>
</dbReference>
<comment type="caution">
    <text evidence="9">The sequence shown here is derived from an EMBL/GenBank/DDBJ whole genome shotgun (WGS) entry which is preliminary data.</text>
</comment>
<protein>
    <submittedName>
        <fullName evidence="9">RNA polymerase sigma factor</fullName>
    </submittedName>
</protein>
<reference evidence="9 10" key="1">
    <citation type="submission" date="2019-10" db="EMBL/GenBank/DDBJ databases">
        <title>Extracellular Electron Transfer in a Candidatus Methanoperedens spp. Enrichment Culture.</title>
        <authorList>
            <person name="Berger S."/>
            <person name="Rangel Shaw D."/>
            <person name="Berben T."/>
            <person name="In 'T Zandt M."/>
            <person name="Frank J."/>
            <person name="Reimann J."/>
            <person name="Jetten M.S.M."/>
            <person name="Welte C.U."/>
        </authorList>
    </citation>
    <scope>NUCLEOTIDE SEQUENCE [LARGE SCALE GENOMIC DNA]</scope>
    <source>
        <strain evidence="9">SB12</strain>
    </source>
</reference>
<keyword evidence="4" id="KW-0238">DNA-binding</keyword>
<dbReference type="InterPro" id="IPR013324">
    <property type="entry name" value="RNA_pol_sigma_r3/r4-like"/>
</dbReference>
<organism evidence="9 10">
    <name type="scientific">Leptonema illini</name>
    <dbReference type="NCBI Taxonomy" id="183"/>
    <lineage>
        <taxon>Bacteria</taxon>
        <taxon>Pseudomonadati</taxon>
        <taxon>Spirochaetota</taxon>
        <taxon>Spirochaetia</taxon>
        <taxon>Leptospirales</taxon>
        <taxon>Leptospiraceae</taxon>
        <taxon>Leptonema</taxon>
    </lineage>
</organism>
<dbReference type="AlphaFoldDB" id="A0A833GX74"/>
<dbReference type="EMBL" id="WBUI01000041">
    <property type="protein sequence ID" value="KAB2928946.1"/>
    <property type="molecule type" value="Genomic_DNA"/>
</dbReference>
<dbReference type="GO" id="GO:0016987">
    <property type="term" value="F:sigma factor activity"/>
    <property type="evidence" value="ECO:0007669"/>
    <property type="project" value="UniProtKB-KW"/>
</dbReference>
<evidence type="ECO:0000259" key="8">
    <source>
        <dbReference type="Pfam" id="PF08281"/>
    </source>
</evidence>
<comment type="similarity">
    <text evidence="1">Belongs to the sigma-70 factor family. ECF subfamily.</text>
</comment>
<sequence length="200" mass="23101">MSCMNPEFQEILAGCKSGDPASMRALMAEYYGTVIRAARKRVDDEETAKDLAQGFFLHLLETRLIFKFRGDGVAQFRSFLLACLRNFVESERRKNGRFIIHPEINPDSLESLHPGVEAEFDRNSIRELIAQIDWRYRQVLDLELESFRQREIAEILNLPPGTVASYSHRAKIELARLLRLHGFFALPFFLSILIHFSRVA</sequence>
<evidence type="ECO:0000313" key="10">
    <source>
        <dbReference type="Proteomes" id="UP000460298"/>
    </source>
</evidence>
<dbReference type="SUPFAM" id="SSF88946">
    <property type="entry name" value="Sigma2 domain of RNA polymerase sigma factors"/>
    <property type="match status" value="1"/>
</dbReference>
<dbReference type="PANTHER" id="PTHR43133">
    <property type="entry name" value="RNA POLYMERASE ECF-TYPE SIGMA FACTO"/>
    <property type="match status" value="1"/>
</dbReference>